<organism evidence="2 3">
    <name type="scientific">Halonatronomonas betaini</name>
    <dbReference type="NCBI Taxonomy" id="2778430"/>
    <lineage>
        <taxon>Bacteria</taxon>
        <taxon>Bacillati</taxon>
        <taxon>Bacillota</taxon>
        <taxon>Clostridia</taxon>
        <taxon>Halanaerobiales</taxon>
        <taxon>Halarsenatibacteraceae</taxon>
        <taxon>Halonatronomonas</taxon>
    </lineage>
</organism>
<reference evidence="2" key="1">
    <citation type="submission" date="2020-11" db="EMBL/GenBank/DDBJ databases">
        <title>Halonatronomonas betainensis gen. nov., sp. nov. a novel haloalkaliphilic representative of the family Halanaerobiacae capable of betaine degradation.</title>
        <authorList>
            <person name="Boltyanskaya Y."/>
            <person name="Kevbrin V."/>
            <person name="Detkova E."/>
            <person name="Grouzdev D.S."/>
            <person name="Koziaeva V."/>
            <person name="Zhilina T."/>
        </authorList>
    </citation>
    <scope>NUCLEOTIDE SEQUENCE</scope>
    <source>
        <strain evidence="2">Z-7014</strain>
    </source>
</reference>
<evidence type="ECO:0000313" key="2">
    <source>
        <dbReference type="EMBL" id="MBF8436198.1"/>
    </source>
</evidence>
<accession>A0A931F862</accession>
<keyword evidence="1" id="KW-0175">Coiled coil</keyword>
<evidence type="ECO:0000313" key="3">
    <source>
        <dbReference type="Proteomes" id="UP000621436"/>
    </source>
</evidence>
<feature type="coiled-coil region" evidence="1">
    <location>
        <begin position="1"/>
        <end position="28"/>
    </location>
</feature>
<dbReference type="RefSeq" id="WP_270452992.1">
    <property type="nucleotide sequence ID" value="NZ_JADPIE010000002.1"/>
</dbReference>
<dbReference type="Proteomes" id="UP000621436">
    <property type="component" value="Unassembled WGS sequence"/>
</dbReference>
<gene>
    <name evidence="2" type="ORF">I0Q91_03830</name>
</gene>
<comment type="caution">
    <text evidence="2">The sequence shown here is derived from an EMBL/GenBank/DDBJ whole genome shotgun (WGS) entry which is preliminary data.</text>
</comment>
<dbReference type="AlphaFoldDB" id="A0A931F862"/>
<keyword evidence="3" id="KW-1185">Reference proteome</keyword>
<proteinExistence type="predicted"/>
<dbReference type="EMBL" id="JADPIE010000002">
    <property type="protein sequence ID" value="MBF8436198.1"/>
    <property type="molecule type" value="Genomic_DNA"/>
</dbReference>
<sequence>MSKDNKKSNNIKTQNDNIEEENKDIDLNFEWYSKELGAPLVSVASYGLTFSKSAVKKLGKPHSIKIGFDRTNKLIVIKTLEASESDEDSFEFADKKREEYGHVRLNNKGFIKLLISETEYDFEETLRFVLKRYNESPLYILDLKMPVNN</sequence>
<protein>
    <submittedName>
        <fullName evidence="2">Uncharacterized protein</fullName>
    </submittedName>
</protein>
<name>A0A931F862_9FIRM</name>
<evidence type="ECO:0000256" key="1">
    <source>
        <dbReference type="SAM" id="Coils"/>
    </source>
</evidence>